<evidence type="ECO:0000259" key="7">
    <source>
        <dbReference type="PROSITE" id="PS50988"/>
    </source>
</evidence>
<dbReference type="Pfam" id="PF05731">
    <property type="entry name" value="TROVE"/>
    <property type="match status" value="1"/>
</dbReference>
<accession>A0AAX4QHC3</accession>
<evidence type="ECO:0000313" key="9">
    <source>
        <dbReference type="Proteomes" id="UP001459105"/>
    </source>
</evidence>
<dbReference type="InterPro" id="IPR037214">
    <property type="entry name" value="TROVE_dom_sf"/>
</dbReference>
<dbReference type="PROSITE" id="PS50988">
    <property type="entry name" value="TROVE"/>
    <property type="match status" value="1"/>
</dbReference>
<dbReference type="GO" id="GO:1990904">
    <property type="term" value="C:ribonucleoprotein complex"/>
    <property type="evidence" value="ECO:0007669"/>
    <property type="project" value="UniProtKB-KW"/>
</dbReference>
<dbReference type="GO" id="GO:0003723">
    <property type="term" value="F:RNA binding"/>
    <property type="evidence" value="ECO:0007669"/>
    <property type="project" value="UniProtKB-KW"/>
</dbReference>
<name>A0AAX4QHC3_9CAUD</name>
<evidence type="ECO:0000313" key="8">
    <source>
        <dbReference type="EMBL" id="XAI95564.1"/>
    </source>
</evidence>
<keyword evidence="3" id="KW-0963">Cytoplasm</keyword>
<dbReference type="PANTHER" id="PTHR14202">
    <property type="entry name" value="60 KDA RIBONUCLEOPROTEIN SSA/RO"/>
    <property type="match status" value="1"/>
</dbReference>
<evidence type="ECO:0000256" key="5">
    <source>
        <dbReference type="ARBA" id="ARBA00022884"/>
    </source>
</evidence>
<organism evidence="8 9">
    <name type="scientific">Microcystis phage Mvi-JY20</name>
    <dbReference type="NCBI Taxonomy" id="3128146"/>
    <lineage>
        <taxon>Viruses</taxon>
        <taxon>Duplodnaviria</taxon>
        <taxon>Heunggongvirae</taxon>
        <taxon>Uroviricota</taxon>
        <taxon>Caudoviricetes</taxon>
    </lineage>
</organism>
<protein>
    <submittedName>
        <fullName evidence="8">VWFA domain containing protein</fullName>
    </submittedName>
</protein>
<dbReference type="SUPFAM" id="SSF140864">
    <property type="entry name" value="TROVE domain-like"/>
    <property type="match status" value="1"/>
</dbReference>
<feature type="domain" description="TROVE" evidence="7">
    <location>
        <begin position="13"/>
        <end position="307"/>
    </location>
</feature>
<proteinExistence type="inferred from homology"/>
<dbReference type="GO" id="GO:0046872">
    <property type="term" value="F:metal ion binding"/>
    <property type="evidence" value="ECO:0007669"/>
    <property type="project" value="UniProtKB-KW"/>
</dbReference>
<evidence type="ECO:0000256" key="3">
    <source>
        <dbReference type="ARBA" id="ARBA00022490"/>
    </source>
</evidence>
<dbReference type="Proteomes" id="UP001459105">
    <property type="component" value="Segment"/>
</dbReference>
<dbReference type="EMBL" id="PP438412">
    <property type="protein sequence ID" value="XAI95564.1"/>
    <property type="molecule type" value="Genomic_DNA"/>
</dbReference>
<keyword evidence="5" id="KW-0694">RNA-binding</keyword>
<keyword evidence="6" id="KW-0687">Ribonucleoprotein</keyword>
<evidence type="ECO:0000256" key="1">
    <source>
        <dbReference type="ARBA" id="ARBA00004496"/>
    </source>
</evidence>
<comment type="similarity">
    <text evidence="2">Belongs to the Ro 60 kDa family.</text>
</comment>
<dbReference type="SUPFAM" id="SSF53300">
    <property type="entry name" value="vWA-like"/>
    <property type="match status" value="1"/>
</dbReference>
<dbReference type="CDD" id="cd00198">
    <property type="entry name" value="vWFA"/>
    <property type="match status" value="1"/>
</dbReference>
<dbReference type="InterPro" id="IPR040322">
    <property type="entry name" value="TROVE2"/>
</dbReference>
<evidence type="ECO:0000256" key="2">
    <source>
        <dbReference type="ARBA" id="ARBA00007814"/>
    </source>
</evidence>
<dbReference type="PANTHER" id="PTHR14202:SF0">
    <property type="entry name" value="RNA-BINDING PROTEIN RO60"/>
    <property type="match status" value="1"/>
</dbReference>
<evidence type="ECO:0000256" key="4">
    <source>
        <dbReference type="ARBA" id="ARBA00022723"/>
    </source>
</evidence>
<reference evidence="8" key="1">
    <citation type="submission" date="2024-03" db="EMBL/GenBank/DDBJ databases">
        <authorList>
            <person name="Lin W."/>
            <person name="Li D."/>
            <person name="Tong Y."/>
        </authorList>
    </citation>
    <scope>NUCLEOTIDE SEQUENCE</scope>
</reference>
<dbReference type="InterPro" id="IPR036465">
    <property type="entry name" value="vWFA_dom_sf"/>
</dbReference>
<evidence type="ECO:0000256" key="6">
    <source>
        <dbReference type="ARBA" id="ARBA00023274"/>
    </source>
</evidence>
<dbReference type="InterPro" id="IPR008858">
    <property type="entry name" value="TROVE_dom"/>
</dbReference>
<keyword evidence="4" id="KW-0479">Metal-binding</keyword>
<comment type="subcellular location">
    <subcellularLocation>
        <location evidence="1">Cytoplasm</location>
    </subcellularLocation>
</comment>
<sequence length="452" mass="50790">MASMNKRTKTAAARTHEGAVAAKIDKRQELHRSVLATLLFEDQYYESGVSIAERIRQLTKEVPVDVATELAIQARSEYNLRHAPLWILASLYEQKSLSFGDRLLLRLAVEKVIQRPDELGELVSMYWRDGKKPLPKQMRLGLAEAFKKFNAYQLAKYAGTNSKAITPRDVMFLTHPKPDNDEQRELFRMVANRELPVPDTWETQLSAGGDKREVFVRLMNEGKLGALAFLRNLRNMEQAGVPLEAVHAYAQKVKTDRVLPFRFLSAAKAVPRWSHIIEEMMLRALSEVEPWQGHTAILVDNSGSMYGYRISAKSDLERADAACALAILVRGICSHATVIPFSYQPTVLQSHYRGLALRDAIQKTEIGGTDIAAAVLHANQIGYDRIIILTDEQSVTPLPDPLVPPHKAFCINVASYQNGLGYRKWTHIDGFSEAIVQFMRAHENSQEISLGS</sequence>
<dbReference type="Gene3D" id="3.40.50.410">
    <property type="entry name" value="von Willebrand factor, type A domain"/>
    <property type="match status" value="1"/>
</dbReference>